<evidence type="ECO:0000313" key="7">
    <source>
        <dbReference type="Proteomes" id="UP000319342"/>
    </source>
</evidence>
<dbReference type="GO" id="GO:0006629">
    <property type="term" value="P:lipid metabolic process"/>
    <property type="evidence" value="ECO:0007669"/>
    <property type="project" value="UniProtKB-KW"/>
</dbReference>
<dbReference type="InterPro" id="IPR052351">
    <property type="entry name" value="Ornithine_N-alpha-AT"/>
</dbReference>
<keyword evidence="4" id="KW-0443">Lipid metabolism</keyword>
<keyword evidence="2" id="KW-0444">Lipid biosynthesis</keyword>
<gene>
    <name evidence="6" type="ORF">Pla163_05500</name>
</gene>
<protein>
    <recommendedName>
        <fullName evidence="8">Hemolysin</fullName>
    </recommendedName>
</protein>
<evidence type="ECO:0000256" key="1">
    <source>
        <dbReference type="ARBA" id="ARBA00005189"/>
    </source>
</evidence>
<dbReference type="GO" id="GO:0016746">
    <property type="term" value="F:acyltransferase activity"/>
    <property type="evidence" value="ECO:0007669"/>
    <property type="project" value="UniProtKB-KW"/>
</dbReference>
<accession>A0A518CW42</accession>
<dbReference type="Proteomes" id="UP000319342">
    <property type="component" value="Chromosome"/>
</dbReference>
<organism evidence="6 7">
    <name type="scientific">Rohdeia mirabilis</name>
    <dbReference type="NCBI Taxonomy" id="2528008"/>
    <lineage>
        <taxon>Bacteria</taxon>
        <taxon>Pseudomonadati</taxon>
        <taxon>Planctomycetota</taxon>
        <taxon>Planctomycetia</taxon>
        <taxon>Planctomycetia incertae sedis</taxon>
        <taxon>Rohdeia</taxon>
    </lineage>
</organism>
<evidence type="ECO:0008006" key="8">
    <source>
        <dbReference type="Google" id="ProtNLM"/>
    </source>
</evidence>
<reference evidence="6 7" key="1">
    <citation type="submission" date="2019-02" db="EMBL/GenBank/DDBJ databases">
        <title>Deep-cultivation of Planctomycetes and their phenomic and genomic characterization uncovers novel biology.</title>
        <authorList>
            <person name="Wiegand S."/>
            <person name="Jogler M."/>
            <person name="Boedeker C."/>
            <person name="Pinto D."/>
            <person name="Vollmers J."/>
            <person name="Rivas-Marin E."/>
            <person name="Kohn T."/>
            <person name="Peeters S.H."/>
            <person name="Heuer A."/>
            <person name="Rast P."/>
            <person name="Oberbeckmann S."/>
            <person name="Bunk B."/>
            <person name="Jeske O."/>
            <person name="Meyerdierks A."/>
            <person name="Storesund J.E."/>
            <person name="Kallscheuer N."/>
            <person name="Luecker S."/>
            <person name="Lage O.M."/>
            <person name="Pohl T."/>
            <person name="Merkel B.J."/>
            <person name="Hornburger P."/>
            <person name="Mueller R.-W."/>
            <person name="Bruemmer F."/>
            <person name="Labrenz M."/>
            <person name="Spormann A.M."/>
            <person name="Op den Camp H."/>
            <person name="Overmann J."/>
            <person name="Amann R."/>
            <person name="Jetten M.S.M."/>
            <person name="Mascher T."/>
            <person name="Medema M.H."/>
            <person name="Devos D.P."/>
            <person name="Kaster A.-K."/>
            <person name="Ovreas L."/>
            <person name="Rohde M."/>
            <person name="Galperin M.Y."/>
            <person name="Jogler C."/>
        </authorList>
    </citation>
    <scope>NUCLEOTIDE SEQUENCE [LARGE SCALE GENOMIC DNA]</scope>
    <source>
        <strain evidence="6 7">Pla163</strain>
    </source>
</reference>
<evidence type="ECO:0000256" key="5">
    <source>
        <dbReference type="ARBA" id="ARBA00023315"/>
    </source>
</evidence>
<sequence length="293" mass="32384">MGPPPSAHRAGGVLRPGQPEFCFDEREYEVRLARTPAELEAAQRLRFEVFNRELGEGLAESEATGRDADPFDAHCDHLLLIHRAGAVRAGSASVESIGTPIEELASGTESVPRVVGTYRLATLSMAAQGVGLYCDQEYDLDRAPRAILEQGTELGRACIAREHRRGHALFALFRGLARYAVDSGQRYLYGCCSLTGTDPLDGSLARAWLAAHGKVHTEFYVPARERYRMEPVDVTPEAVAAFKLPQLFGTYLRYGAMVCSEPAVDRDFGTIDFLVMFDLEMLDVRVRRLFLEG</sequence>
<evidence type="ECO:0000313" key="6">
    <source>
        <dbReference type="EMBL" id="QDU83451.1"/>
    </source>
</evidence>
<comment type="pathway">
    <text evidence="1">Lipid metabolism.</text>
</comment>
<keyword evidence="7" id="KW-1185">Reference proteome</keyword>
<dbReference type="InterPro" id="IPR016181">
    <property type="entry name" value="Acyl_CoA_acyltransferase"/>
</dbReference>
<proteinExistence type="predicted"/>
<dbReference type="PANTHER" id="PTHR37323">
    <property type="entry name" value="GCN5-RELATED N-ACETYLTRANSFERASE"/>
    <property type="match status" value="1"/>
</dbReference>
<dbReference type="Pfam" id="PF13444">
    <property type="entry name" value="Acetyltransf_5"/>
    <property type="match status" value="1"/>
</dbReference>
<keyword evidence="5" id="KW-0012">Acyltransferase</keyword>
<dbReference type="RefSeq" id="WP_419186242.1">
    <property type="nucleotide sequence ID" value="NZ_CP036290.1"/>
</dbReference>
<dbReference type="PANTHER" id="PTHR37323:SF1">
    <property type="entry name" value="L-ORNITHINE N(ALPHA)-ACYLTRANSFERASE"/>
    <property type="match status" value="1"/>
</dbReference>
<dbReference type="SUPFAM" id="SSF55729">
    <property type="entry name" value="Acyl-CoA N-acyltransferases (Nat)"/>
    <property type="match status" value="1"/>
</dbReference>
<evidence type="ECO:0000256" key="3">
    <source>
        <dbReference type="ARBA" id="ARBA00022679"/>
    </source>
</evidence>
<dbReference type="Gene3D" id="3.40.630.30">
    <property type="match status" value="2"/>
</dbReference>
<evidence type="ECO:0000256" key="4">
    <source>
        <dbReference type="ARBA" id="ARBA00023098"/>
    </source>
</evidence>
<keyword evidence="3" id="KW-0808">Transferase</keyword>
<dbReference type="AlphaFoldDB" id="A0A518CW42"/>
<dbReference type="EMBL" id="CP036290">
    <property type="protein sequence ID" value="QDU83451.1"/>
    <property type="molecule type" value="Genomic_DNA"/>
</dbReference>
<name>A0A518CW42_9BACT</name>
<evidence type="ECO:0000256" key="2">
    <source>
        <dbReference type="ARBA" id="ARBA00022516"/>
    </source>
</evidence>